<proteinExistence type="predicted"/>
<accession>A0A1G6HAY7</accession>
<keyword evidence="1" id="KW-1133">Transmembrane helix</keyword>
<keyword evidence="1" id="KW-0472">Membrane</keyword>
<organism evidence="2 3">
    <name type="scientific">Acinetobacter marinus</name>
    <dbReference type="NCBI Taxonomy" id="281375"/>
    <lineage>
        <taxon>Bacteria</taxon>
        <taxon>Pseudomonadati</taxon>
        <taxon>Pseudomonadota</taxon>
        <taxon>Gammaproteobacteria</taxon>
        <taxon>Moraxellales</taxon>
        <taxon>Moraxellaceae</taxon>
        <taxon>Acinetobacter</taxon>
    </lineage>
</organism>
<evidence type="ECO:0000313" key="3">
    <source>
        <dbReference type="Proteomes" id="UP000242317"/>
    </source>
</evidence>
<dbReference type="OrthoDB" id="9987137at2"/>
<sequence length="66" mass="6991">MAYVCEQLTVQNNVATCAVWVEQITINDLLGITMAQAVVISASIALVIITGAVFRKLSKIGESSHG</sequence>
<evidence type="ECO:0000256" key="1">
    <source>
        <dbReference type="SAM" id="Phobius"/>
    </source>
</evidence>
<gene>
    <name evidence="2" type="ORF">SAMN05421749_10247</name>
</gene>
<dbReference type="AlphaFoldDB" id="A0A1G6HAY7"/>
<name>A0A1G6HAY7_9GAMM</name>
<keyword evidence="1" id="KW-0812">Transmembrane</keyword>
<keyword evidence="3" id="KW-1185">Reference proteome</keyword>
<dbReference type="EMBL" id="FMYK01000002">
    <property type="protein sequence ID" value="SDB91467.1"/>
    <property type="molecule type" value="Genomic_DNA"/>
</dbReference>
<feature type="transmembrane region" description="Helical" evidence="1">
    <location>
        <begin position="29"/>
        <end position="54"/>
    </location>
</feature>
<reference evidence="3" key="1">
    <citation type="submission" date="2016-09" db="EMBL/GenBank/DDBJ databases">
        <authorList>
            <person name="Varghese N."/>
            <person name="Submissions S."/>
        </authorList>
    </citation>
    <scope>NUCLEOTIDE SEQUENCE [LARGE SCALE GENOMIC DNA]</scope>
    <source>
        <strain evidence="3">ANC 3699</strain>
    </source>
</reference>
<evidence type="ECO:0000313" key="2">
    <source>
        <dbReference type="EMBL" id="SDB91467.1"/>
    </source>
</evidence>
<dbReference type="Proteomes" id="UP000242317">
    <property type="component" value="Unassembled WGS sequence"/>
</dbReference>
<protein>
    <submittedName>
        <fullName evidence="2">Uncharacterized protein</fullName>
    </submittedName>
</protein>